<protein>
    <submittedName>
        <fullName evidence="2">Uncharacterized protein DUF4381</fullName>
    </submittedName>
</protein>
<feature type="transmembrane region" description="Helical" evidence="1">
    <location>
        <begin position="35"/>
        <end position="56"/>
    </location>
</feature>
<accession>A0A561QBU6</accession>
<dbReference type="Pfam" id="PF14316">
    <property type="entry name" value="DUF4381"/>
    <property type="match status" value="1"/>
</dbReference>
<dbReference type="EMBL" id="VIWP01000010">
    <property type="protein sequence ID" value="TWF47827.1"/>
    <property type="molecule type" value="Genomic_DNA"/>
</dbReference>
<name>A0A561QBU6_9HYPH</name>
<dbReference type="InterPro" id="IPR025489">
    <property type="entry name" value="DUF4381"/>
</dbReference>
<keyword evidence="1" id="KW-1133">Transmembrane helix</keyword>
<dbReference type="OrthoDB" id="283083at2"/>
<dbReference type="RefSeq" id="WP_145642110.1">
    <property type="nucleotide sequence ID" value="NZ_VIWP01000010.1"/>
</dbReference>
<proteinExistence type="predicted"/>
<reference evidence="2 3" key="1">
    <citation type="submission" date="2019-06" db="EMBL/GenBank/DDBJ databases">
        <title>Sorghum-associated microbial communities from plants grown in Nebraska, USA.</title>
        <authorList>
            <person name="Schachtman D."/>
        </authorList>
    </citation>
    <scope>NUCLEOTIDE SEQUENCE [LARGE SCALE GENOMIC DNA]</scope>
    <source>
        <strain evidence="2 3">1225</strain>
    </source>
</reference>
<evidence type="ECO:0000256" key="1">
    <source>
        <dbReference type="SAM" id="Phobius"/>
    </source>
</evidence>
<gene>
    <name evidence="2" type="ORF">FHW37_110124</name>
</gene>
<sequence>MDETAPALDPMAETALRSMKDIVLPSAISWWPQTWGWAAMAGLIAAALLAWFIVAFQRYRRNAYRREAIRLLDGIEERLRPHATRQAAIHEVGLLLKQVAIAAWGRDAVGQLAGKDWARFLAEHGESNERHLLGKVVDDFEYRNPAVLNRLPGNLGVELAADARRWIENHHV</sequence>
<dbReference type="AlphaFoldDB" id="A0A561QBU6"/>
<dbReference type="Proteomes" id="UP000320653">
    <property type="component" value="Unassembled WGS sequence"/>
</dbReference>
<evidence type="ECO:0000313" key="3">
    <source>
        <dbReference type="Proteomes" id="UP000320653"/>
    </source>
</evidence>
<evidence type="ECO:0000313" key="2">
    <source>
        <dbReference type="EMBL" id="TWF47827.1"/>
    </source>
</evidence>
<keyword evidence="3" id="KW-1185">Reference proteome</keyword>
<organism evidence="2 3">
    <name type="scientific">Neorhizobium alkalisoli</name>
    <dbReference type="NCBI Taxonomy" id="528178"/>
    <lineage>
        <taxon>Bacteria</taxon>
        <taxon>Pseudomonadati</taxon>
        <taxon>Pseudomonadota</taxon>
        <taxon>Alphaproteobacteria</taxon>
        <taxon>Hyphomicrobiales</taxon>
        <taxon>Rhizobiaceae</taxon>
        <taxon>Rhizobium/Agrobacterium group</taxon>
        <taxon>Neorhizobium</taxon>
    </lineage>
</organism>
<comment type="caution">
    <text evidence="2">The sequence shown here is derived from an EMBL/GenBank/DDBJ whole genome shotgun (WGS) entry which is preliminary data.</text>
</comment>
<keyword evidence="1" id="KW-0812">Transmembrane</keyword>
<keyword evidence="1" id="KW-0472">Membrane</keyword>